<keyword evidence="2" id="KW-1185">Reference proteome</keyword>
<sequence length="164" mass="19560">MATYSKAYVNKNQLSFLDILEASDREYDVISANMDHRYQLRFSEQIGYELIRNSLHIMITPRSTLEQRIDEILWFFSDVNQENMCSFTNCCLIAGLDPYETRMKIMHRWANELDEQAYLIKIGHYTAPNNMEYVKSQRIGYEKYKKAFYYFYPSEAAKPKRKLA</sequence>
<gene>
    <name evidence="1" type="ORF">BA1DRAFT_04131</name>
</gene>
<proteinExistence type="predicted"/>
<organism evidence="1 2">
    <name type="scientific">Photorhabdus aegyptia</name>
    <dbReference type="NCBI Taxonomy" id="2805098"/>
    <lineage>
        <taxon>Bacteria</taxon>
        <taxon>Pseudomonadati</taxon>
        <taxon>Pseudomonadota</taxon>
        <taxon>Gammaproteobacteria</taxon>
        <taxon>Enterobacterales</taxon>
        <taxon>Morganellaceae</taxon>
        <taxon>Photorhabdus</taxon>
    </lineage>
</organism>
<protein>
    <submittedName>
        <fullName evidence="1">Uncharacterized protein</fullName>
    </submittedName>
</protein>
<dbReference type="AlphaFoldDB" id="A0A022PEK2"/>
<reference evidence="1 2" key="1">
    <citation type="submission" date="2014-03" db="EMBL/GenBank/DDBJ databases">
        <title>Draft Genome of Photorhabdus luminescens BA1, an Egyptian Isolate.</title>
        <authorList>
            <person name="Ghazal S."/>
            <person name="Hurst S.G.IV."/>
            <person name="Morris K."/>
            <person name="Thomas K."/>
            <person name="Tisa L.S."/>
        </authorList>
    </citation>
    <scope>NUCLEOTIDE SEQUENCE [LARGE SCALE GENOMIC DNA]</scope>
    <source>
        <strain evidence="1 2">BA1</strain>
    </source>
</reference>
<dbReference type="RefSeq" id="WP_036782896.1">
    <property type="nucleotide sequence ID" value="NZ_CAWLTM010000026.1"/>
</dbReference>
<accession>A0A022PEK2</accession>
<evidence type="ECO:0000313" key="1">
    <source>
        <dbReference type="EMBL" id="EYU13383.1"/>
    </source>
</evidence>
<name>A0A022PEK2_9GAMM</name>
<dbReference type="EMBL" id="JFGV01000089">
    <property type="protein sequence ID" value="EYU13383.1"/>
    <property type="molecule type" value="Genomic_DNA"/>
</dbReference>
<evidence type="ECO:0000313" key="2">
    <source>
        <dbReference type="Proteomes" id="UP000023464"/>
    </source>
</evidence>
<dbReference type="Proteomes" id="UP000023464">
    <property type="component" value="Unassembled WGS sequence"/>
</dbReference>
<dbReference type="PATRIC" id="fig|1393736.3.peg.4205"/>
<comment type="caution">
    <text evidence="1">The sequence shown here is derived from an EMBL/GenBank/DDBJ whole genome shotgun (WGS) entry which is preliminary data.</text>
</comment>